<dbReference type="Proteomes" id="UP001231189">
    <property type="component" value="Unassembled WGS sequence"/>
</dbReference>
<dbReference type="InterPro" id="IPR058352">
    <property type="entry name" value="DUF8039"/>
</dbReference>
<dbReference type="InterPro" id="IPR037056">
    <property type="entry name" value="RNase_H1_N_sf"/>
</dbReference>
<evidence type="ECO:0000259" key="2">
    <source>
        <dbReference type="Pfam" id="PF01693"/>
    </source>
</evidence>
<dbReference type="InterPro" id="IPR056442">
    <property type="entry name" value="GINT1_N"/>
</dbReference>
<feature type="compositionally biased region" description="Low complexity" evidence="1">
    <location>
        <begin position="870"/>
        <end position="879"/>
    </location>
</feature>
<accession>A0AAD8WT77</accession>
<proteinExistence type="predicted"/>
<sequence>MKSHDCHVLMTQILPVAIRGIMDAHVRETLFGLCNFFDVISRKSVGVRQLRRLQEEIVVILCELEMYFPPAFFDVMVHLLVHIVEDIIQLGPTFLHSMMPFERMNGVIKGYVRNRARPDGSIAKGFLTEECISFCTSYLEIENPVGLPVNRHLGKLAGWGHRDGSREMHVDFKGRIADFERANLVALQHIDVVDPWVVEHKTFIAKTYSDQGQQRTDGDIIKEHNSTFTRWFKDKMLTYPIDEDSSAEEKLIFALSQGAEHNLMTFQAYDINGYTFYTEEKDMKSDYQNSGVTMESYTGDVKQRYYGKIEEIWELSYAGENVPMFRVRWAKNVIKEDRHFTTMVIPEAKSKTAGAKVTAKYEPWVLASQVDQCFFITDPQKPSRVVVRRGKRSIIGMDGAANELDFDQSSSSPIHDCALLSAGDALRPFTTAASSPTPPHRRHERRPPLLATPATPSSPRHPGDALLCIVTDAPSILISDVAQVHPLKLAAEQEQHVGDLVCPIELLANPVLTCATATDAGYPSNFVANLFLYVQGSTELPIIAEISNMANNEEAGGSGSKPFWMLTDEMEVMESQPRRDDGEDDGTDPEYRADDAAEDDTTDGAGEDDTTDGAGEDDTGAPKKLRRERRPNVLSTVKQAFTEVNASGHPTAPPDLVKGYSAQLGCILRSTVSINTENLRHPDRANLRTLLFKKLHERYEFPVDCSEKRLMRNKVHNAALTKMSTALASWRNRVKKMINSGESYEKIKESNPSITEQDYADFKIKCESESTSDSSQWGKDMRKLNLGTHKLGPGGFRVAQPKWDAADEERVKNGLEPLFPQYKNKQTRNFLLARYRIDPKTKELTTTPDVKQFEALLAKEVAAESEKEASSGAGSTSSSQCAPWDNPLNRALNAHKKRDPLSKPTSAGRVVGEGCSMKWSEYYKSGKKERKATIDEKEVAQLKAQVAQIPTLVEEQVRQQVQQIVETQQRTQRQQVEDQVGTTLSSLIPTLVAGLDAWYEGGKKGPPPVPSFTGSNSHSVEPSVSPQAATMVSPAAPTLVAPAAPTLVAPAAPTVVAPAAPTLVSPAAPLLQLNAPVAADNTPPGTAPTSGHSISCTPAAGGASTLAELDAITSSAVDVPCTLLQFVNGELIDVAKAKIVQPSNRQLHGRPMQPDVYRIQLVRVLSGYDDVLPPFQPHGADEDEVLTLQHCFNWSMVWPKSQIRLGARDTTPQTAPPAVPAPSHGKTTPTVPPSADVDMQMAQDPNDGPDEDSTFANLDCNFDFGVMDYDLSSQPSQAAAEGKTYCNKRRLFCSQETPPAADFTETQPIAEVRSVISPNTLKKACEEENAVPVNTKPKGRKRKKKDDKSASQPAPIRAQDGPPVPKNIEARVHVSGERMLIQRLYDAAPGPMRSLVDGVMFMEERRLREKDHGYPVYVAKVPSGHGFVDSGFAEKIFLRYDDIFAMLNSYPLHYTFIRLYSLSKAMRIIRHNIPDIAIADPFYMRAVHLATAGDRAVASGYLKDFFLANQKKCNILLPVFPEDKTCTLISITPKHSVATYLDADGKSTTDYTNVKAVLDDALNGYVKAKGNMQRPNVRYGKHVFKHQTKFPCVKKPPSSNKDAYYALYHMDKFIRDQQQLTLPEHLRDWANKLARVPDDGIKQDFFRIQVEFCEIIHQDVVRSAGEFYAGYQPSNSDIDTMLQMQGDDYRSWMCLKKGGDMTWYVVYKGKVPGVYNDWEECRRQVHRFSAYSGGITHTWMGETWLVDGEASVVMVAMISSPVPAECRTETSAPETEFRDVAVFWRVSGDFDFSPCVFRSKAISSPKEGVGGQPRPPHTRAARASWAAPA</sequence>
<evidence type="ECO:0000259" key="4">
    <source>
        <dbReference type="Pfam" id="PF24793"/>
    </source>
</evidence>
<evidence type="ECO:0000313" key="6">
    <source>
        <dbReference type="EMBL" id="KAK1677956.1"/>
    </source>
</evidence>
<evidence type="ECO:0000259" key="3">
    <source>
        <dbReference type="Pfam" id="PF13960"/>
    </source>
</evidence>
<feature type="region of interest" description="Disordered" evidence="1">
    <location>
        <begin position="1208"/>
        <end position="1255"/>
    </location>
</feature>
<dbReference type="PANTHER" id="PTHR48258:SF9">
    <property type="entry name" value="OS01G0348150 PROTEIN"/>
    <property type="match status" value="1"/>
</dbReference>
<evidence type="ECO:0000259" key="5">
    <source>
        <dbReference type="Pfam" id="PF26133"/>
    </source>
</evidence>
<dbReference type="Gene3D" id="3.40.970.10">
    <property type="entry name" value="Ribonuclease H1, N-terminal domain"/>
    <property type="match status" value="1"/>
</dbReference>
<dbReference type="SUPFAM" id="SSF55658">
    <property type="entry name" value="L9 N-domain-like"/>
    <property type="match status" value="1"/>
</dbReference>
<keyword evidence="7" id="KW-1185">Reference proteome</keyword>
<feature type="domain" description="Glucosamine inositolphosphorylceramide transferase 1 N-terminal" evidence="4">
    <location>
        <begin position="507"/>
        <end position="538"/>
    </location>
</feature>
<dbReference type="Pfam" id="PF24793">
    <property type="entry name" value="GINT1_N"/>
    <property type="match status" value="1"/>
</dbReference>
<name>A0AAD8WT77_LOLMU</name>
<feature type="region of interest" description="Disordered" evidence="1">
    <location>
        <begin position="864"/>
        <end position="888"/>
    </location>
</feature>
<feature type="domain" description="Ribonuclease H1 N-terminal" evidence="2">
    <location>
        <begin position="1703"/>
        <end position="1729"/>
    </location>
</feature>
<feature type="compositionally biased region" description="Acidic residues" evidence="1">
    <location>
        <begin position="596"/>
        <end position="619"/>
    </location>
</feature>
<feature type="domain" description="DUF8039" evidence="5">
    <location>
        <begin position="1119"/>
        <end position="1205"/>
    </location>
</feature>
<dbReference type="Pfam" id="PF01693">
    <property type="entry name" value="Cauli_VI"/>
    <property type="match status" value="1"/>
</dbReference>
<organism evidence="6 7">
    <name type="scientific">Lolium multiflorum</name>
    <name type="common">Italian ryegrass</name>
    <name type="synonym">Lolium perenne subsp. multiflorum</name>
    <dbReference type="NCBI Taxonomy" id="4521"/>
    <lineage>
        <taxon>Eukaryota</taxon>
        <taxon>Viridiplantae</taxon>
        <taxon>Streptophyta</taxon>
        <taxon>Embryophyta</taxon>
        <taxon>Tracheophyta</taxon>
        <taxon>Spermatophyta</taxon>
        <taxon>Magnoliopsida</taxon>
        <taxon>Liliopsida</taxon>
        <taxon>Poales</taxon>
        <taxon>Poaceae</taxon>
        <taxon>BOP clade</taxon>
        <taxon>Pooideae</taxon>
        <taxon>Poodae</taxon>
        <taxon>Poeae</taxon>
        <taxon>Poeae Chloroplast Group 2 (Poeae type)</taxon>
        <taxon>Loliodinae</taxon>
        <taxon>Loliinae</taxon>
        <taxon>Lolium</taxon>
    </lineage>
</organism>
<dbReference type="PANTHER" id="PTHR48258">
    <property type="entry name" value="DUF4218 DOMAIN-CONTAINING PROTEIN-RELATED"/>
    <property type="match status" value="1"/>
</dbReference>
<dbReference type="EMBL" id="JAUUTY010000002">
    <property type="protein sequence ID" value="KAK1677956.1"/>
    <property type="molecule type" value="Genomic_DNA"/>
</dbReference>
<feature type="region of interest" description="Disordered" evidence="1">
    <location>
        <begin position="574"/>
        <end position="632"/>
    </location>
</feature>
<feature type="region of interest" description="Disordered" evidence="1">
    <location>
        <begin position="1804"/>
        <end position="1829"/>
    </location>
</feature>
<dbReference type="Pfam" id="PF13960">
    <property type="entry name" value="DUF4218"/>
    <property type="match status" value="1"/>
</dbReference>
<comment type="caution">
    <text evidence="6">The sequence shown here is derived from an EMBL/GenBank/DDBJ whole genome shotgun (WGS) entry which is preliminary data.</text>
</comment>
<reference evidence="6" key="1">
    <citation type="submission" date="2023-07" db="EMBL/GenBank/DDBJ databases">
        <title>A chromosome-level genome assembly of Lolium multiflorum.</title>
        <authorList>
            <person name="Chen Y."/>
            <person name="Copetti D."/>
            <person name="Kolliker R."/>
            <person name="Studer B."/>
        </authorList>
    </citation>
    <scope>NUCLEOTIDE SEQUENCE</scope>
    <source>
        <strain evidence="6">02402/16</strain>
        <tissue evidence="6">Leaf</tissue>
    </source>
</reference>
<gene>
    <name evidence="6" type="ORF">QYE76_038804</name>
</gene>
<protein>
    <submittedName>
        <fullName evidence="6">Uncharacterized protein</fullName>
    </submittedName>
</protein>
<dbReference type="InterPro" id="IPR025452">
    <property type="entry name" value="DUF4218"/>
</dbReference>
<feature type="domain" description="DUF4218" evidence="3">
    <location>
        <begin position="42"/>
        <end position="140"/>
    </location>
</feature>
<dbReference type="Pfam" id="PF26133">
    <property type="entry name" value="DUF8039"/>
    <property type="match status" value="1"/>
</dbReference>
<evidence type="ECO:0000256" key="1">
    <source>
        <dbReference type="SAM" id="MobiDB-lite"/>
    </source>
</evidence>
<dbReference type="InterPro" id="IPR011320">
    <property type="entry name" value="RNase_H1_N"/>
</dbReference>
<dbReference type="InterPro" id="IPR009027">
    <property type="entry name" value="Ribosomal_bL9/RNase_H1_N"/>
</dbReference>
<evidence type="ECO:0000313" key="7">
    <source>
        <dbReference type="Proteomes" id="UP001231189"/>
    </source>
</evidence>
<feature type="region of interest" description="Disordered" evidence="1">
    <location>
        <begin position="1326"/>
        <end position="1367"/>
    </location>
</feature>
<feature type="region of interest" description="Disordered" evidence="1">
    <location>
        <begin position="429"/>
        <end position="461"/>
    </location>
</feature>